<sequence length="89" mass="10553">MFAWITELDTERVPLSSRLRNLWPILVPLGITFLLTLVQWLWWKYNVWNLNTLPTSKCKYHVIMTTTILASVFKNKVADANVLFFQILR</sequence>
<keyword evidence="1" id="KW-0812">Transmembrane</keyword>
<name>A0AAV2AZ79_9ARAC</name>
<keyword evidence="1" id="KW-1133">Transmembrane helix</keyword>
<gene>
    <name evidence="2" type="ORF">LARSCL_LOCUS15877</name>
</gene>
<dbReference type="Proteomes" id="UP001497382">
    <property type="component" value="Unassembled WGS sequence"/>
</dbReference>
<evidence type="ECO:0000313" key="2">
    <source>
        <dbReference type="EMBL" id="CAL1289343.1"/>
    </source>
</evidence>
<organism evidence="2 3">
    <name type="scientific">Larinioides sclopetarius</name>
    <dbReference type="NCBI Taxonomy" id="280406"/>
    <lineage>
        <taxon>Eukaryota</taxon>
        <taxon>Metazoa</taxon>
        <taxon>Ecdysozoa</taxon>
        <taxon>Arthropoda</taxon>
        <taxon>Chelicerata</taxon>
        <taxon>Arachnida</taxon>
        <taxon>Araneae</taxon>
        <taxon>Araneomorphae</taxon>
        <taxon>Entelegynae</taxon>
        <taxon>Araneoidea</taxon>
        <taxon>Araneidae</taxon>
        <taxon>Larinioides</taxon>
    </lineage>
</organism>
<accession>A0AAV2AZ79</accession>
<protein>
    <submittedName>
        <fullName evidence="2">Uncharacterized protein</fullName>
    </submittedName>
</protein>
<dbReference type="AlphaFoldDB" id="A0AAV2AZ79"/>
<proteinExistence type="predicted"/>
<evidence type="ECO:0000256" key="1">
    <source>
        <dbReference type="SAM" id="Phobius"/>
    </source>
</evidence>
<dbReference type="EMBL" id="CAXIEN010000247">
    <property type="protein sequence ID" value="CAL1289343.1"/>
    <property type="molecule type" value="Genomic_DNA"/>
</dbReference>
<evidence type="ECO:0000313" key="3">
    <source>
        <dbReference type="Proteomes" id="UP001497382"/>
    </source>
</evidence>
<keyword evidence="1" id="KW-0472">Membrane</keyword>
<feature type="transmembrane region" description="Helical" evidence="1">
    <location>
        <begin position="21"/>
        <end position="43"/>
    </location>
</feature>
<reference evidence="2 3" key="1">
    <citation type="submission" date="2024-04" db="EMBL/GenBank/DDBJ databases">
        <authorList>
            <person name="Rising A."/>
            <person name="Reimegard J."/>
            <person name="Sonavane S."/>
            <person name="Akerstrom W."/>
            <person name="Nylinder S."/>
            <person name="Hedman E."/>
            <person name="Kallberg Y."/>
        </authorList>
    </citation>
    <scope>NUCLEOTIDE SEQUENCE [LARGE SCALE GENOMIC DNA]</scope>
</reference>
<comment type="caution">
    <text evidence="2">The sequence shown here is derived from an EMBL/GenBank/DDBJ whole genome shotgun (WGS) entry which is preliminary data.</text>
</comment>
<keyword evidence="3" id="KW-1185">Reference proteome</keyword>
<feature type="non-terminal residue" evidence="2">
    <location>
        <position position="89"/>
    </location>
</feature>